<dbReference type="RefSeq" id="XP_044935865.1">
    <property type="nucleotide sequence ID" value="XM_045079930.1"/>
</dbReference>
<feature type="region of interest" description="Disordered" evidence="1">
    <location>
        <begin position="212"/>
        <end position="283"/>
    </location>
</feature>
<sequence>MAERLPLRGPTPRPASRPGDAAPGSGRAGTRAPASSRAFTPGPARGWQGRGCGAPRVACGERRGRPPPPAGPCPSALVPAPAVRPAGPASATPPAAFAAAPDAGSGDSDAGQAPPRGGGVWLRLEGAAGRVGRAFGPPVGRPPPGKMKGLDWAVCPSVRLGLVRPSFLRGLLPARVACTSRAAGCAPGPAPADRLTSAAAALCAARGAGCAGSRSPQAPAAGRESAHGLPGAPLRTRRPRHGLRPTVRAVVSPPCPSPATRFPRSGRGRRPHRPEPRADGLAAAARTAPVCAVLGHTAPTGLLGGRREPPRVTAPPGLGEGTVGAGRADARARLQPSSRVGSGPRTPAAGPADPGAEDGRRHTLPGRPAGGLAPLFFPRSRRGWRSASLSSKCPKRFPGAIRGPRWCGPRRREWGRPGPAEPQVAVPGGG</sequence>
<gene>
    <name evidence="3" type="primary">LOC123392050</name>
</gene>
<evidence type="ECO:0000313" key="3">
    <source>
        <dbReference type="RefSeq" id="XP_044935865.1"/>
    </source>
</evidence>
<accession>A0A8U0V146</accession>
<evidence type="ECO:0000313" key="2">
    <source>
        <dbReference type="Proteomes" id="UP000000715"/>
    </source>
</evidence>
<reference evidence="3" key="1">
    <citation type="submission" date="2025-08" db="UniProtKB">
        <authorList>
            <consortium name="RefSeq"/>
        </authorList>
    </citation>
    <scope>IDENTIFICATION</scope>
    <source>
        <tissue evidence="3">Brain</tissue>
    </source>
</reference>
<name>A0A8U0V146_MUSPF</name>
<evidence type="ECO:0000256" key="1">
    <source>
        <dbReference type="SAM" id="MobiDB-lite"/>
    </source>
</evidence>
<feature type="compositionally biased region" description="Low complexity" evidence="1">
    <location>
        <begin position="73"/>
        <end position="114"/>
    </location>
</feature>
<dbReference type="Proteomes" id="UP000000715">
    <property type="component" value="Unplaced"/>
</dbReference>
<proteinExistence type="predicted"/>
<keyword evidence="2" id="KW-1185">Reference proteome</keyword>
<organism evidence="2 3">
    <name type="scientific">Mustela putorius furo</name>
    <name type="common">European domestic ferret</name>
    <name type="synonym">Mustela furo</name>
    <dbReference type="NCBI Taxonomy" id="9669"/>
    <lineage>
        <taxon>Eukaryota</taxon>
        <taxon>Metazoa</taxon>
        <taxon>Chordata</taxon>
        <taxon>Craniata</taxon>
        <taxon>Vertebrata</taxon>
        <taxon>Euteleostomi</taxon>
        <taxon>Mammalia</taxon>
        <taxon>Eutheria</taxon>
        <taxon>Laurasiatheria</taxon>
        <taxon>Carnivora</taxon>
        <taxon>Caniformia</taxon>
        <taxon>Musteloidea</taxon>
        <taxon>Mustelidae</taxon>
        <taxon>Mustelinae</taxon>
        <taxon>Mustela</taxon>
    </lineage>
</organism>
<feature type="region of interest" description="Disordered" evidence="1">
    <location>
        <begin position="1"/>
        <end position="120"/>
    </location>
</feature>
<dbReference type="GeneID" id="123392050"/>
<feature type="region of interest" description="Disordered" evidence="1">
    <location>
        <begin position="301"/>
        <end position="430"/>
    </location>
</feature>
<protein>
    <submittedName>
        <fullName evidence="3">Translation initiation factor IF-2-like</fullName>
    </submittedName>
</protein>
<feature type="compositionally biased region" description="Low complexity" evidence="1">
    <location>
        <begin position="343"/>
        <end position="354"/>
    </location>
</feature>
<dbReference type="AlphaFoldDB" id="A0A8U0V146"/>